<dbReference type="OrthoDB" id="9801609at2"/>
<accession>A0A364RFE0</accession>
<dbReference type="EMBL" id="QMDV01000002">
    <property type="protein sequence ID" value="RAU82994.1"/>
    <property type="molecule type" value="Genomic_DNA"/>
</dbReference>
<organism evidence="3 4">
    <name type="scientific">Pontibacter arcticus</name>
    <dbReference type="NCBI Taxonomy" id="2080288"/>
    <lineage>
        <taxon>Bacteria</taxon>
        <taxon>Pseudomonadati</taxon>
        <taxon>Bacteroidota</taxon>
        <taxon>Cytophagia</taxon>
        <taxon>Cytophagales</taxon>
        <taxon>Hymenobacteraceae</taxon>
        <taxon>Pontibacter</taxon>
    </lineage>
</organism>
<reference evidence="3 4" key="2">
    <citation type="submission" date="2018-07" db="EMBL/GenBank/DDBJ databases">
        <title>Pontibacter sp. 2b14 genomic sequence and assembly.</title>
        <authorList>
            <person name="Du Z.-J."/>
        </authorList>
    </citation>
    <scope>NUCLEOTIDE SEQUENCE [LARGE SCALE GENOMIC DNA]</scope>
    <source>
        <strain evidence="3 4">2b14</strain>
    </source>
</reference>
<evidence type="ECO:0000313" key="4">
    <source>
        <dbReference type="Proteomes" id="UP000251692"/>
    </source>
</evidence>
<dbReference type="PANTHER" id="PTHR46401">
    <property type="entry name" value="GLYCOSYLTRANSFERASE WBBK-RELATED"/>
    <property type="match status" value="1"/>
</dbReference>
<dbReference type="RefSeq" id="WP_112305144.1">
    <property type="nucleotide sequence ID" value="NZ_QMDV01000002.1"/>
</dbReference>
<evidence type="ECO:0000259" key="2">
    <source>
        <dbReference type="Pfam" id="PF00534"/>
    </source>
</evidence>
<feature type="domain" description="Glycosyl transferase family 1" evidence="2">
    <location>
        <begin position="183"/>
        <end position="338"/>
    </location>
</feature>
<keyword evidence="4" id="KW-1185">Reference proteome</keyword>
<protein>
    <submittedName>
        <fullName evidence="3">Glycosyltransferase family 1 protein</fullName>
    </submittedName>
</protein>
<dbReference type="AlphaFoldDB" id="A0A364RFE0"/>
<dbReference type="PANTHER" id="PTHR46401:SF2">
    <property type="entry name" value="GLYCOSYLTRANSFERASE WBBK-RELATED"/>
    <property type="match status" value="1"/>
</dbReference>
<dbReference type="GO" id="GO:0016757">
    <property type="term" value="F:glycosyltransferase activity"/>
    <property type="evidence" value="ECO:0007669"/>
    <property type="project" value="InterPro"/>
</dbReference>
<gene>
    <name evidence="3" type="ORF">DP923_07075</name>
</gene>
<name>A0A364RFE0_9BACT</name>
<sequence length="363" mass="41167">MNKQKIYINGRFLTQRTTGVQRVAIGLVKALDGILSEDECLSSKYEIILICPSYAIFTMSFNKVKILKRGFLTGHLWEQFELPFYSYNYLLINLCNVSPLTKKNQLAIIHDSAVFAYPAAYSFIFRLWYKINYFVTSRRSKGIITVSEFSKKELAKFLSINADRIEVIYPASAFKSIERVHQRNTAHQKPYVLAVSSLNPQKNVRGIISAFHHLQDININLFVVGGDNTQIFKSIGIIEDLPNVKFLGYVSDERLTDLYQNALCFVYPSFYEGFGLPPLEAMAYGCPVIVSNRASLPEVCGDAALYCNPDEPANIAEAIRKLYKSDELQEELIKNGFEQLKNFCFRKGASSLLSLIKQHTPTA</sequence>
<dbReference type="CDD" id="cd03809">
    <property type="entry name" value="GT4_MtfB-like"/>
    <property type="match status" value="1"/>
</dbReference>
<dbReference type="Proteomes" id="UP000251692">
    <property type="component" value="Unassembled WGS sequence"/>
</dbReference>
<dbReference type="InterPro" id="IPR001296">
    <property type="entry name" value="Glyco_trans_1"/>
</dbReference>
<dbReference type="GO" id="GO:0009103">
    <property type="term" value="P:lipopolysaccharide biosynthetic process"/>
    <property type="evidence" value="ECO:0007669"/>
    <property type="project" value="TreeGrafter"/>
</dbReference>
<proteinExistence type="predicted"/>
<dbReference type="Pfam" id="PF00534">
    <property type="entry name" value="Glycos_transf_1"/>
    <property type="match status" value="1"/>
</dbReference>
<keyword evidence="1 3" id="KW-0808">Transferase</keyword>
<reference evidence="3 4" key="1">
    <citation type="submission" date="2018-06" db="EMBL/GenBank/DDBJ databases">
        <authorList>
            <person name="Liu Z.-W."/>
        </authorList>
    </citation>
    <scope>NUCLEOTIDE SEQUENCE [LARGE SCALE GENOMIC DNA]</scope>
    <source>
        <strain evidence="3 4">2b14</strain>
    </source>
</reference>
<evidence type="ECO:0000313" key="3">
    <source>
        <dbReference type="EMBL" id="RAU82994.1"/>
    </source>
</evidence>
<dbReference type="Gene3D" id="3.40.50.2000">
    <property type="entry name" value="Glycogen Phosphorylase B"/>
    <property type="match status" value="2"/>
</dbReference>
<comment type="caution">
    <text evidence="3">The sequence shown here is derived from an EMBL/GenBank/DDBJ whole genome shotgun (WGS) entry which is preliminary data.</text>
</comment>
<dbReference type="SUPFAM" id="SSF53756">
    <property type="entry name" value="UDP-Glycosyltransferase/glycogen phosphorylase"/>
    <property type="match status" value="1"/>
</dbReference>
<evidence type="ECO:0000256" key="1">
    <source>
        <dbReference type="ARBA" id="ARBA00022679"/>
    </source>
</evidence>